<reference evidence="3" key="2">
    <citation type="journal article" date="2021" name="PeerJ">
        <title>Extensive microbial diversity within the chicken gut microbiome revealed by metagenomics and culture.</title>
        <authorList>
            <person name="Gilroy R."/>
            <person name="Ravi A."/>
            <person name="Getino M."/>
            <person name="Pursley I."/>
            <person name="Horton D.L."/>
            <person name="Alikhan N.F."/>
            <person name="Baker D."/>
            <person name="Gharbi K."/>
            <person name="Hall N."/>
            <person name="Watson M."/>
            <person name="Adriaenssens E.M."/>
            <person name="Foster-Nyarko E."/>
            <person name="Jarju S."/>
            <person name="Secka A."/>
            <person name="Antonio M."/>
            <person name="Oren A."/>
            <person name="Chaudhuri R.R."/>
            <person name="La Ragione R."/>
            <person name="Hildebrand F."/>
            <person name="Pallen M.J."/>
        </authorList>
    </citation>
    <scope>NUCLEOTIDE SEQUENCE</scope>
    <source>
        <strain evidence="3">F6-4510</strain>
    </source>
</reference>
<evidence type="ECO:0000259" key="2">
    <source>
        <dbReference type="SMART" id="SM00909"/>
    </source>
</evidence>
<dbReference type="SMART" id="SM00909">
    <property type="entry name" value="Germane"/>
    <property type="match status" value="2"/>
</dbReference>
<dbReference type="InterPro" id="IPR019606">
    <property type="entry name" value="GerMN"/>
</dbReference>
<evidence type="ECO:0000313" key="3">
    <source>
        <dbReference type="EMBL" id="MBO8435179.1"/>
    </source>
</evidence>
<gene>
    <name evidence="3" type="ORF">IAC55_07665</name>
</gene>
<dbReference type="AlphaFoldDB" id="A0A9D9E1C2"/>
<name>A0A9D9E1C2_9FIRM</name>
<keyword evidence="1" id="KW-0812">Transmembrane</keyword>
<reference evidence="3" key="1">
    <citation type="submission" date="2020-10" db="EMBL/GenBank/DDBJ databases">
        <authorList>
            <person name="Gilroy R."/>
        </authorList>
    </citation>
    <scope>NUCLEOTIDE SEQUENCE</scope>
    <source>
        <strain evidence="3">F6-4510</strain>
    </source>
</reference>
<dbReference type="EMBL" id="JADIMX010000143">
    <property type="protein sequence ID" value="MBO8435179.1"/>
    <property type="molecule type" value="Genomic_DNA"/>
</dbReference>
<dbReference type="Pfam" id="PF10646">
    <property type="entry name" value="Germane"/>
    <property type="match status" value="2"/>
</dbReference>
<evidence type="ECO:0000256" key="1">
    <source>
        <dbReference type="SAM" id="Phobius"/>
    </source>
</evidence>
<accession>A0A9D9E1C2</accession>
<keyword evidence="1" id="KW-0472">Membrane</keyword>
<feature type="domain" description="GerMN" evidence="2">
    <location>
        <begin position="209"/>
        <end position="299"/>
    </location>
</feature>
<organism evidence="3 4">
    <name type="scientific">Candidatus Fimicola merdigallinarum</name>
    <dbReference type="NCBI Taxonomy" id="2840819"/>
    <lineage>
        <taxon>Bacteria</taxon>
        <taxon>Bacillati</taxon>
        <taxon>Bacillota</taxon>
        <taxon>Clostridia</taxon>
        <taxon>Lachnospirales</taxon>
        <taxon>Lachnospiraceae</taxon>
        <taxon>Lachnospiraceae incertae sedis</taxon>
        <taxon>Candidatus Fimicola</taxon>
    </lineage>
</organism>
<evidence type="ECO:0000313" key="4">
    <source>
        <dbReference type="Proteomes" id="UP000823611"/>
    </source>
</evidence>
<protein>
    <submittedName>
        <fullName evidence="3">GerMN domain-containing protein</fullName>
    </submittedName>
</protein>
<proteinExistence type="predicted"/>
<keyword evidence="1" id="KW-1133">Transmembrane helix</keyword>
<feature type="domain" description="GerMN" evidence="2">
    <location>
        <begin position="68"/>
        <end position="161"/>
    </location>
</feature>
<dbReference type="Proteomes" id="UP000823611">
    <property type="component" value="Unassembled WGS sequence"/>
</dbReference>
<dbReference type="PROSITE" id="PS51257">
    <property type="entry name" value="PROKAR_LIPOPROTEIN"/>
    <property type="match status" value="1"/>
</dbReference>
<feature type="transmembrane region" description="Helical" evidence="1">
    <location>
        <begin position="6"/>
        <end position="26"/>
    </location>
</feature>
<sequence>MSKKFFRNIIISVVIVIMFIGCFIGIRIMTYKDDMIDVGINFYFVETTTSVMKSERHEVKGETNEDIVKSVLNELKSGPKSEGLRGVIPKEVNFNNINLDKNLVTLDLSPEYNNLSFGDELIIRASIVQTLTGLDFIDFVKITVSGEELKKTNGQPVGIMSASDFIIDDVISPEPKNYKVVKLYFQNRNATGFNVEEREIEVNPNEPLEKYIIEELIKGPNEADSYPTVPSETKLRSIKTETTDGICYVDLSSDFVTKHSGGSTSEWFTIYSIVNSLTELDNVNKVQFLIEGEKLQEFKGHIDFSKLFEADKVYGD</sequence>
<comment type="caution">
    <text evidence="3">The sequence shown here is derived from an EMBL/GenBank/DDBJ whole genome shotgun (WGS) entry which is preliminary data.</text>
</comment>